<gene>
    <name evidence="1" type="ORF">POCTA_138.1.T1510056</name>
</gene>
<keyword evidence="2" id="KW-1185">Reference proteome</keyword>
<accession>A0A8S1YAV0</accession>
<dbReference type="Proteomes" id="UP000683925">
    <property type="component" value="Unassembled WGS sequence"/>
</dbReference>
<organism evidence="1 2">
    <name type="scientific">Paramecium octaurelia</name>
    <dbReference type="NCBI Taxonomy" id="43137"/>
    <lineage>
        <taxon>Eukaryota</taxon>
        <taxon>Sar</taxon>
        <taxon>Alveolata</taxon>
        <taxon>Ciliophora</taxon>
        <taxon>Intramacronucleata</taxon>
        <taxon>Oligohymenophorea</taxon>
        <taxon>Peniculida</taxon>
        <taxon>Parameciidae</taxon>
        <taxon>Paramecium</taxon>
    </lineage>
</organism>
<comment type="caution">
    <text evidence="1">The sequence shown here is derived from an EMBL/GenBank/DDBJ whole genome shotgun (WGS) entry which is preliminary data.</text>
</comment>
<dbReference type="AlphaFoldDB" id="A0A8S1YAV0"/>
<protein>
    <submittedName>
        <fullName evidence="1">Uncharacterized protein</fullName>
    </submittedName>
</protein>
<reference evidence="1" key="1">
    <citation type="submission" date="2021-01" db="EMBL/GenBank/DDBJ databases">
        <authorList>
            <consortium name="Genoscope - CEA"/>
            <person name="William W."/>
        </authorList>
    </citation>
    <scope>NUCLEOTIDE SEQUENCE</scope>
</reference>
<dbReference type="OMA" id="HMEHYIQ"/>
<sequence length="64" mass="7555">MDFLGIGNNRFIKHMEHYIQDQDVTYRDELVLALDAVSEICVPISQNFKLITTIKHSQRKKNYD</sequence>
<dbReference type="OrthoDB" id="306095at2759"/>
<name>A0A8S1YAV0_PAROT</name>
<evidence type="ECO:0000313" key="1">
    <source>
        <dbReference type="EMBL" id="CAD8210513.1"/>
    </source>
</evidence>
<dbReference type="EMBL" id="CAJJDP010000153">
    <property type="protein sequence ID" value="CAD8210513.1"/>
    <property type="molecule type" value="Genomic_DNA"/>
</dbReference>
<evidence type="ECO:0000313" key="2">
    <source>
        <dbReference type="Proteomes" id="UP000683925"/>
    </source>
</evidence>
<proteinExistence type="predicted"/>